<feature type="compositionally biased region" description="Basic and acidic residues" evidence="1">
    <location>
        <begin position="159"/>
        <end position="177"/>
    </location>
</feature>
<name>A0ABM8W027_GIGMA</name>
<comment type="caution">
    <text evidence="2">The sequence shown here is derived from an EMBL/GenBank/DDBJ whole genome shotgun (WGS) entry which is preliminary data.</text>
</comment>
<dbReference type="EMBL" id="CAJVQB010000454">
    <property type="protein sequence ID" value="CAG8490272.1"/>
    <property type="molecule type" value="Genomic_DNA"/>
</dbReference>
<evidence type="ECO:0000313" key="3">
    <source>
        <dbReference type="Proteomes" id="UP000789901"/>
    </source>
</evidence>
<protein>
    <submittedName>
        <fullName evidence="2">10122_t:CDS:1</fullName>
    </submittedName>
</protein>
<proteinExistence type="predicted"/>
<evidence type="ECO:0000256" key="1">
    <source>
        <dbReference type="SAM" id="MobiDB-lite"/>
    </source>
</evidence>
<evidence type="ECO:0000313" key="2">
    <source>
        <dbReference type="EMBL" id="CAG8490272.1"/>
    </source>
</evidence>
<accession>A0ABM8W027</accession>
<keyword evidence="3" id="KW-1185">Reference proteome</keyword>
<feature type="region of interest" description="Disordered" evidence="1">
    <location>
        <begin position="158"/>
        <end position="178"/>
    </location>
</feature>
<reference evidence="2 3" key="1">
    <citation type="submission" date="2021-06" db="EMBL/GenBank/DDBJ databases">
        <authorList>
            <person name="Kallberg Y."/>
            <person name="Tangrot J."/>
            <person name="Rosling A."/>
        </authorList>
    </citation>
    <scope>NUCLEOTIDE SEQUENCE [LARGE SCALE GENOMIC DNA]</scope>
    <source>
        <strain evidence="2 3">120-4 pot B 10/14</strain>
    </source>
</reference>
<dbReference type="Proteomes" id="UP000789901">
    <property type="component" value="Unassembled WGS sequence"/>
</dbReference>
<gene>
    <name evidence="2" type="ORF">GMARGA_LOCUS1685</name>
</gene>
<sequence>MNHNIFESDTPVNFLNALESDDLENLFNVLMPDCPKAYYEQIDNKNNFKIIEDNNKKIWFPFELKMSFNNWAELDKWLNNYGLESGFAFIITHSEKDKEDKISQPHIVKERDSGHYTTSCTFRMNAYWRKNNLVYITKIDGQHNHILQVSQSGCNKLNNDLKNDNNSKVSSDSENKANHNKRKYDICNLKGHNAQTCSSMNNYVRNDDYSEVTSNSEKESSQNKRKCGICNL</sequence>
<organism evidence="2 3">
    <name type="scientific">Gigaspora margarita</name>
    <dbReference type="NCBI Taxonomy" id="4874"/>
    <lineage>
        <taxon>Eukaryota</taxon>
        <taxon>Fungi</taxon>
        <taxon>Fungi incertae sedis</taxon>
        <taxon>Mucoromycota</taxon>
        <taxon>Glomeromycotina</taxon>
        <taxon>Glomeromycetes</taxon>
        <taxon>Diversisporales</taxon>
        <taxon>Gigasporaceae</taxon>
        <taxon>Gigaspora</taxon>
    </lineage>
</organism>